<dbReference type="InterPro" id="IPR030390">
    <property type="entry name" value="MeTrfase_TrmA_AS"/>
</dbReference>
<dbReference type="Proteomes" id="UP000488299">
    <property type="component" value="Unassembled WGS sequence"/>
</dbReference>
<protein>
    <submittedName>
        <fullName evidence="6">23S rRNA (Uracil(1939)-C(5))-methyltransferase RlmD</fullName>
        <ecNumber evidence="6">2.1.1.190</ecNumber>
    </submittedName>
</protein>
<dbReference type="EMBL" id="WELI01000009">
    <property type="protein sequence ID" value="KAB7727912.1"/>
    <property type="molecule type" value="Genomic_DNA"/>
</dbReference>
<dbReference type="Gene3D" id="2.40.50.140">
    <property type="entry name" value="Nucleic acid-binding proteins"/>
    <property type="match status" value="1"/>
</dbReference>
<dbReference type="InterPro" id="IPR010280">
    <property type="entry name" value="U5_MeTrfase_fam"/>
</dbReference>
<dbReference type="Gene3D" id="3.40.50.150">
    <property type="entry name" value="Vaccinia Virus protein VP39"/>
    <property type="match status" value="1"/>
</dbReference>
<feature type="binding site" evidence="4">
    <location>
        <position position="316"/>
    </location>
    <ligand>
        <name>S-adenosyl-L-methionine</name>
        <dbReference type="ChEBI" id="CHEBI:59789"/>
    </ligand>
</feature>
<dbReference type="InterPro" id="IPR030391">
    <property type="entry name" value="MeTrfase_TrmA_CS"/>
</dbReference>
<evidence type="ECO:0000256" key="5">
    <source>
        <dbReference type="PROSITE-ProRule" id="PRU10015"/>
    </source>
</evidence>
<dbReference type="GO" id="GO:0070475">
    <property type="term" value="P:rRNA base methylation"/>
    <property type="evidence" value="ECO:0007669"/>
    <property type="project" value="TreeGrafter"/>
</dbReference>
<dbReference type="InterPro" id="IPR012340">
    <property type="entry name" value="NA-bd_OB-fold"/>
</dbReference>
<dbReference type="AlphaFoldDB" id="A0A7J5TUS0"/>
<dbReference type="Gene3D" id="2.40.50.1070">
    <property type="match status" value="1"/>
</dbReference>
<evidence type="ECO:0000256" key="3">
    <source>
        <dbReference type="ARBA" id="ARBA00022691"/>
    </source>
</evidence>
<evidence type="ECO:0000313" key="7">
    <source>
        <dbReference type="Proteomes" id="UP000488299"/>
    </source>
</evidence>
<keyword evidence="7" id="KW-1185">Reference proteome</keyword>
<dbReference type="NCBIfam" id="TIGR00479">
    <property type="entry name" value="rumA"/>
    <property type="match status" value="1"/>
</dbReference>
<evidence type="ECO:0000256" key="2">
    <source>
        <dbReference type="ARBA" id="ARBA00022679"/>
    </source>
</evidence>
<name>A0A7J5TUS0_9BACT</name>
<evidence type="ECO:0000313" key="6">
    <source>
        <dbReference type="EMBL" id="KAB7727912.1"/>
    </source>
</evidence>
<organism evidence="6 7">
    <name type="scientific">Rudanella paleaurantiibacter</name>
    <dbReference type="NCBI Taxonomy" id="2614655"/>
    <lineage>
        <taxon>Bacteria</taxon>
        <taxon>Pseudomonadati</taxon>
        <taxon>Bacteroidota</taxon>
        <taxon>Cytophagia</taxon>
        <taxon>Cytophagales</taxon>
        <taxon>Cytophagaceae</taxon>
        <taxon>Rudanella</taxon>
    </lineage>
</organism>
<dbReference type="CDD" id="cd02440">
    <property type="entry name" value="AdoMet_MTases"/>
    <property type="match status" value="1"/>
</dbReference>
<dbReference type="GO" id="GO:0070041">
    <property type="term" value="F:rRNA (uridine-C5-)-methyltransferase activity"/>
    <property type="evidence" value="ECO:0007669"/>
    <property type="project" value="TreeGrafter"/>
</dbReference>
<comment type="caution">
    <text evidence="6">The sequence shown here is derived from an EMBL/GenBank/DDBJ whole genome shotgun (WGS) entry which is preliminary data.</text>
</comment>
<dbReference type="FunFam" id="3.40.50.150:FF:000009">
    <property type="entry name" value="23S rRNA (Uracil(1939)-C(5))-methyltransferase RlmD"/>
    <property type="match status" value="1"/>
</dbReference>
<feature type="binding site" evidence="4">
    <location>
        <position position="366"/>
    </location>
    <ligand>
        <name>S-adenosyl-L-methionine</name>
        <dbReference type="ChEBI" id="CHEBI:59789"/>
    </ligand>
</feature>
<feature type="active site" description="Nucleophile" evidence="4">
    <location>
        <position position="442"/>
    </location>
</feature>
<dbReference type="RefSeq" id="WP_152125863.1">
    <property type="nucleotide sequence ID" value="NZ_WELI01000009.1"/>
</dbReference>
<dbReference type="PROSITE" id="PS51687">
    <property type="entry name" value="SAM_MT_RNA_M5U"/>
    <property type="match status" value="1"/>
</dbReference>
<dbReference type="EC" id="2.1.1.190" evidence="6"/>
<dbReference type="PROSITE" id="PS01230">
    <property type="entry name" value="TRMA_1"/>
    <property type="match status" value="1"/>
</dbReference>
<feature type="binding site" evidence="4">
    <location>
        <position position="415"/>
    </location>
    <ligand>
        <name>S-adenosyl-L-methionine</name>
        <dbReference type="ChEBI" id="CHEBI:59789"/>
    </ligand>
</feature>
<feature type="active site" evidence="5">
    <location>
        <position position="442"/>
    </location>
</feature>
<keyword evidence="2 4" id="KW-0808">Transferase</keyword>
<proteinExistence type="inferred from homology"/>
<evidence type="ECO:0000256" key="1">
    <source>
        <dbReference type="ARBA" id="ARBA00022603"/>
    </source>
</evidence>
<dbReference type="SUPFAM" id="SSF53335">
    <property type="entry name" value="S-adenosyl-L-methionine-dependent methyltransferases"/>
    <property type="match status" value="1"/>
</dbReference>
<sequence>MRRRSHKAPQRLEGVQIDAVAAEGKCLVRTPEGVIFVEAGPGNPAVAPGDVVDLRIVNVKKQYREAVAERIHSFSAVRAEPFCEHFGTCGGCKWQHIRYEEQLAFKQQQVVDHLTRIGKVALPSIRPIMPADVRQYYRNKLEFTIAEGRWMTQAEVTSDERIDQRVVGFHIPRRFDKVLPIRHCYLQPDPSNAIRLAVSEYMHAHNLAAYNLKTHVGYLRTLIIRTAESTGQVMVTMQVAQDNPDRLAHLLDYLLEQFPQITSLNYIINTKKNDTYGDLEVVNYAGTPYIEEQMNDGHSADGSPLTFRVAPKSFYQTNAGQAFNLYKVAREWAGLTGQELVYDLYTGTGTIALFVARQARQVVGVEYVEDAVKDARVNAEVNGITNVSFHAGDMKDLLTDAFMDEHGHPDVVITDPPRAGMDEAVTRQLLKAAPKRIVYVSCNTATQARDLAILDEAYQVSNVQPVDMFPHTHHIENVVLLTRRV</sequence>
<evidence type="ECO:0000256" key="4">
    <source>
        <dbReference type="PROSITE-ProRule" id="PRU01024"/>
    </source>
</evidence>
<dbReference type="PANTHER" id="PTHR11061:SF30">
    <property type="entry name" value="TRNA (URACIL(54)-C(5))-METHYLTRANSFERASE"/>
    <property type="match status" value="1"/>
</dbReference>
<dbReference type="PROSITE" id="PS01231">
    <property type="entry name" value="TRMA_2"/>
    <property type="match status" value="1"/>
</dbReference>
<accession>A0A7J5TUS0</accession>
<gene>
    <name evidence="6" type="primary">rlmD</name>
    <name evidence="6" type="ORF">F5984_19275</name>
</gene>
<dbReference type="InterPro" id="IPR029063">
    <property type="entry name" value="SAM-dependent_MTases_sf"/>
</dbReference>
<reference evidence="6 7" key="1">
    <citation type="submission" date="2019-10" db="EMBL/GenBank/DDBJ databases">
        <title>Rudanella paleaurantiibacter sp. nov., isolated from sludge.</title>
        <authorList>
            <person name="Xu S.Q."/>
        </authorList>
    </citation>
    <scope>NUCLEOTIDE SEQUENCE [LARGE SCALE GENOMIC DNA]</scope>
    <source>
        <strain evidence="6 7">HX-22-17</strain>
    </source>
</reference>
<dbReference type="Pfam" id="PF05958">
    <property type="entry name" value="tRNA_U5-meth_tr"/>
    <property type="match status" value="1"/>
</dbReference>
<keyword evidence="3 4" id="KW-0949">S-adenosyl-L-methionine</keyword>
<dbReference type="PANTHER" id="PTHR11061">
    <property type="entry name" value="RNA M5U METHYLTRANSFERASE"/>
    <property type="match status" value="1"/>
</dbReference>
<feature type="binding site" evidence="4">
    <location>
        <position position="345"/>
    </location>
    <ligand>
        <name>S-adenosyl-L-methionine</name>
        <dbReference type="ChEBI" id="CHEBI:59789"/>
    </ligand>
</feature>
<comment type="similarity">
    <text evidence="4">Belongs to the class I-like SAM-binding methyltransferase superfamily. RNA M5U methyltransferase family.</text>
</comment>
<keyword evidence="1 4" id="KW-0489">Methyltransferase</keyword>